<evidence type="ECO:0000256" key="1">
    <source>
        <dbReference type="PROSITE-ProRule" id="PRU00723"/>
    </source>
</evidence>
<feature type="zinc finger region" description="C3H1-type" evidence="1">
    <location>
        <begin position="56"/>
        <end position="83"/>
    </location>
</feature>
<protein>
    <submittedName>
        <fullName evidence="5">Uncharacterized protein</fullName>
    </submittedName>
</protein>
<dbReference type="Pfam" id="PF03031">
    <property type="entry name" value="NIF"/>
    <property type="match status" value="1"/>
</dbReference>
<dbReference type="Gene3D" id="3.40.50.1000">
    <property type="entry name" value="HAD superfamily/HAD-like"/>
    <property type="match status" value="1"/>
</dbReference>
<dbReference type="Pfam" id="PF00642">
    <property type="entry name" value="zf-CCCH"/>
    <property type="match status" value="2"/>
</dbReference>
<keyword evidence="6" id="KW-1185">Reference proteome</keyword>
<keyword evidence="1" id="KW-0863">Zinc-finger</keyword>
<dbReference type="InterPro" id="IPR023214">
    <property type="entry name" value="HAD_sf"/>
</dbReference>
<proteinExistence type="predicted"/>
<evidence type="ECO:0000259" key="4">
    <source>
        <dbReference type="PROSITE" id="PS50969"/>
    </source>
</evidence>
<reference evidence="5" key="2">
    <citation type="submission" date="2021-03" db="UniProtKB">
        <authorList>
            <consortium name="EnsemblPlants"/>
        </authorList>
    </citation>
    <scope>IDENTIFICATION</scope>
</reference>
<evidence type="ECO:0000259" key="3">
    <source>
        <dbReference type="PROSITE" id="PS50103"/>
    </source>
</evidence>
<dbReference type="GO" id="GO:0008270">
    <property type="term" value="F:zinc ion binding"/>
    <property type="evidence" value="ECO:0007669"/>
    <property type="project" value="UniProtKB-KW"/>
</dbReference>
<keyword evidence="1" id="KW-0479">Metal-binding</keyword>
<feature type="zinc finger region" description="C3H1-type" evidence="1">
    <location>
        <begin position="424"/>
        <end position="451"/>
    </location>
</feature>
<dbReference type="InterPro" id="IPR036412">
    <property type="entry name" value="HAD-like_sf"/>
</dbReference>
<accession>A0A803N343</accession>
<dbReference type="SUPFAM" id="SSF56784">
    <property type="entry name" value="HAD-like"/>
    <property type="match status" value="1"/>
</dbReference>
<dbReference type="Gramene" id="AUR62039645-RA">
    <property type="protein sequence ID" value="AUR62039645-RA:cds"/>
    <property type="gene ID" value="AUR62039645"/>
</dbReference>
<reference evidence="5" key="1">
    <citation type="journal article" date="2017" name="Nature">
        <title>The genome of Chenopodium quinoa.</title>
        <authorList>
            <person name="Jarvis D.E."/>
            <person name="Ho Y.S."/>
            <person name="Lightfoot D.J."/>
            <person name="Schmoeckel S.M."/>
            <person name="Li B."/>
            <person name="Borm T.J.A."/>
            <person name="Ohyanagi H."/>
            <person name="Mineta K."/>
            <person name="Michell C.T."/>
            <person name="Saber N."/>
            <person name="Kharbatia N.M."/>
            <person name="Rupper R.R."/>
            <person name="Sharp A.R."/>
            <person name="Dally N."/>
            <person name="Boughton B.A."/>
            <person name="Woo Y.H."/>
            <person name="Gao G."/>
            <person name="Schijlen E.G.W.M."/>
            <person name="Guo X."/>
            <person name="Momin A.A."/>
            <person name="Negrao S."/>
            <person name="Al-Babili S."/>
            <person name="Gehring C."/>
            <person name="Roessner U."/>
            <person name="Jung C."/>
            <person name="Murphy K."/>
            <person name="Arold S.T."/>
            <person name="Gojobori T."/>
            <person name="van der Linden C.G."/>
            <person name="van Loo E.N."/>
            <person name="Jellen E.N."/>
            <person name="Maughan P.J."/>
            <person name="Tester M."/>
        </authorList>
    </citation>
    <scope>NUCLEOTIDE SEQUENCE [LARGE SCALE GENOMIC DNA]</scope>
    <source>
        <strain evidence="5">cv. PI 614886</strain>
    </source>
</reference>
<dbReference type="SMART" id="SM00577">
    <property type="entry name" value="CPDc"/>
    <property type="match status" value="1"/>
</dbReference>
<dbReference type="Pfam" id="PF14608">
    <property type="entry name" value="zf-CCCH_2"/>
    <property type="match status" value="3"/>
</dbReference>
<keyword evidence="1" id="KW-0862">Zinc</keyword>
<organism evidence="5 6">
    <name type="scientific">Chenopodium quinoa</name>
    <name type="common">Quinoa</name>
    <dbReference type="NCBI Taxonomy" id="63459"/>
    <lineage>
        <taxon>Eukaryota</taxon>
        <taxon>Viridiplantae</taxon>
        <taxon>Streptophyta</taxon>
        <taxon>Embryophyta</taxon>
        <taxon>Tracheophyta</taxon>
        <taxon>Spermatophyta</taxon>
        <taxon>Magnoliopsida</taxon>
        <taxon>eudicotyledons</taxon>
        <taxon>Gunneridae</taxon>
        <taxon>Pentapetalae</taxon>
        <taxon>Caryophyllales</taxon>
        <taxon>Chenopodiaceae</taxon>
        <taxon>Chenopodioideae</taxon>
        <taxon>Atripliceae</taxon>
        <taxon>Chenopodium</taxon>
    </lineage>
</organism>
<feature type="region of interest" description="Disordered" evidence="2">
    <location>
        <begin position="17"/>
        <end position="42"/>
    </location>
</feature>
<evidence type="ECO:0000313" key="6">
    <source>
        <dbReference type="Proteomes" id="UP000596660"/>
    </source>
</evidence>
<feature type="compositionally biased region" description="Polar residues" evidence="2">
    <location>
        <begin position="17"/>
        <end position="31"/>
    </location>
</feature>
<feature type="domain" description="C3H1-type" evidence="3">
    <location>
        <begin position="126"/>
        <end position="153"/>
    </location>
</feature>
<dbReference type="InterPro" id="IPR000571">
    <property type="entry name" value="Znf_CCCH"/>
</dbReference>
<dbReference type="InterPro" id="IPR004274">
    <property type="entry name" value="FCP1_dom"/>
</dbReference>
<dbReference type="PROSITE" id="PS50969">
    <property type="entry name" value="FCP1"/>
    <property type="match status" value="1"/>
</dbReference>
<feature type="domain" description="FCP1 homology" evidence="4">
    <location>
        <begin position="1088"/>
        <end position="1289"/>
    </location>
</feature>
<dbReference type="SMART" id="SM00356">
    <property type="entry name" value="ZnF_C3H1"/>
    <property type="match status" value="5"/>
</dbReference>
<feature type="domain" description="C3H1-type" evidence="3">
    <location>
        <begin position="424"/>
        <end position="451"/>
    </location>
</feature>
<dbReference type="EnsemblPlants" id="AUR62039645-RA">
    <property type="protein sequence ID" value="AUR62039645-RA:cds"/>
    <property type="gene ID" value="AUR62039645"/>
</dbReference>
<sequence>MEQTVSERPLYQEQHISQLHTQPNGTVSSNGAHLERDPEERWCPRRISGDQLRHDKVQMPLCRDNLRGNCTRGAFCRFLHSESDEHDRSRFCQNEPEKLGDVSTVGNSQLYRTNEEAGSTAKFSSRGRRSPCRRFQSGRCYRGVSCPYLHPEMPSFHNSRVEQQQVDRAVRDPGFDGRNRDNFGRISLEHVEANKENNSTIMSFSRECRSRSPCQHFLRGKCDFGASCKRWHPVNTYASSRHDLNTQHQGITETFNYPGSGERSRDVTLRTSQEHDRENMHNLLRTGAFSRESREKSPCRNYLRGRCYRGSSCLHLHPVTVYDRPRSDSWSAEQRQVVSGTSRSPHFVDGSIATNFRISQSHDHNNYVNQPCRDTHAFCEQNKAWLTKDGVQLAGSREEMDVNARSSSYERQRNRLAGNFGCDKPIREVCLQFTKGRCTRGELCRYLHGFHEYATSTYNWNEKPNAEAARDSGYFGVANQYANTTTAQDPAGFKNYQSSLGESSLKASDGWFDMRRVDGLSCEVSGEKNRSFCNSAKGHENVSLWSRPFKRQRSRSRSPINLQDDFHSRKFSRCDSRIDLYGGRSRNVAQFQYPDRRSYRYEKPVYHVNGQQRTCEETSVNPRSCEHYDSKLITPQMHEKVVTQGLQLEQHANGGVGSNTVIVGMKNEADTVKCALQPSHTNQNEEILAADSVAVDSSEGAAATPASSQDALELGSTYSGGKHLISPSASDRTILVHEANAEAPIDSGQEGKDETVELTPSIKTYCRKKSKKRQPISCEEPTREEVIDASKQGVEFCSVVDTSLSKPNIVNVSSIPVDMEMSATRNNGLENVLMHDHPVKKKFRIRRKKKGPDASCEETRKGEVCNDLKLDTPVCSLEKTSLSNPDIVSVSDIPADVKMSASNNNDLQNVLMDEDPGIQISSLLDTSLSDANTLSLSGVPVEMETSASKNNDLEDVLMRDQPVQKKVKKKRKKKRPAASCEETMEVEVTDVSKLGTPICSVVETSISNPNIVSVSEPLEGDVADSSTQVMPISSLVETSLSIPNIMSGSGVPVDKISASKNNHLENVPMCDNPVKQQALPLSLKGVVPNSRRKLLVLDVNGILVDIVVGYSHRYKPDTRVATKAVFKRPFCDEFLQFCFDRFDVGIWSSRTRQNLKKVVDFLLEDSKDRLRFCWDQSHCTATEYKTLENREKPLVLKELKYLWWDTKGSRLPWDAGYYNETNTVLLDDSPYKALRNPVTSDTVLILFTFFGTSVVQPNTAIFPRPYSYKNAGDHSLGPGGDLRNYLERLAEAENVQKFIQENPFGQRPISIASRSWNFYSKIVGNYGRQEEYSNIAPVS</sequence>
<feature type="domain" description="C3H1-type" evidence="3">
    <location>
        <begin position="56"/>
        <end position="83"/>
    </location>
</feature>
<feature type="domain" description="C3H1-type" evidence="3">
    <location>
        <begin position="209"/>
        <end position="235"/>
    </location>
</feature>
<dbReference type="PROSITE" id="PS50103">
    <property type="entry name" value="ZF_C3H1"/>
    <property type="match status" value="5"/>
</dbReference>
<name>A0A803N343_CHEQI</name>
<feature type="domain" description="C3H1-type" evidence="3">
    <location>
        <begin position="293"/>
        <end position="320"/>
    </location>
</feature>
<feature type="zinc finger region" description="C3H1-type" evidence="1">
    <location>
        <begin position="126"/>
        <end position="153"/>
    </location>
</feature>
<dbReference type="PANTHER" id="PTHR12210">
    <property type="entry name" value="DULLARD PROTEIN PHOSPHATASE"/>
    <property type="match status" value="1"/>
</dbReference>
<evidence type="ECO:0000313" key="5">
    <source>
        <dbReference type="EnsemblPlants" id="AUR62039645-RA:cds"/>
    </source>
</evidence>
<dbReference type="Proteomes" id="UP000596660">
    <property type="component" value="Unplaced"/>
</dbReference>
<feature type="zinc finger region" description="C3H1-type" evidence="1">
    <location>
        <begin position="293"/>
        <end position="320"/>
    </location>
</feature>
<dbReference type="InterPro" id="IPR050365">
    <property type="entry name" value="TIM50"/>
</dbReference>
<evidence type="ECO:0000256" key="2">
    <source>
        <dbReference type="SAM" id="MobiDB-lite"/>
    </source>
</evidence>
<feature type="compositionally biased region" description="Basic and acidic residues" evidence="2">
    <location>
        <begin position="33"/>
        <end position="42"/>
    </location>
</feature>
<feature type="zinc finger region" description="C3H1-type" evidence="1">
    <location>
        <begin position="209"/>
        <end position="235"/>
    </location>
</feature>
<dbReference type="OMA" id="QICRENQ"/>
<dbReference type="Gene3D" id="3.30.1370.210">
    <property type="match status" value="2"/>
</dbReference>